<feature type="domain" description="ABC transporter" evidence="8">
    <location>
        <begin position="319"/>
        <end position="525"/>
    </location>
</feature>
<dbReference type="InterPro" id="IPR003593">
    <property type="entry name" value="AAA+_ATPase"/>
</dbReference>
<keyword evidence="2 7" id="KW-0812">Transmembrane</keyword>
<dbReference type="GO" id="GO:0005886">
    <property type="term" value="C:plasma membrane"/>
    <property type="evidence" value="ECO:0007669"/>
    <property type="project" value="UniProtKB-SubCell"/>
</dbReference>
<dbReference type="RefSeq" id="WP_057726138.1">
    <property type="nucleotide sequence ID" value="NZ_CP072197.1"/>
</dbReference>
<comment type="caution">
    <text evidence="10">The sequence shown here is derived from an EMBL/GenBank/DDBJ whole genome shotgun (WGS) entry which is preliminary data.</text>
</comment>
<keyword evidence="3" id="KW-0547">Nucleotide-binding</keyword>
<sequence>MTIYDLYKINPIRFIFVIILCIFNASVTIISSYALTWQFDAIKNKNLNLFLYMILIQTLMLITAYFFGCYPRYIWSKQVEELNHKVRQELSNHYFETTSNIALMQNQMINDLSLVKENYANSWLQIFYNSTVAIGVLFSLLSFHWSIGVLSAVVAFIQILMPKILEEKLEKAGQNISTANRQYLKKIGYWLVGISEIRRFMAGAKLFDVLSRASTQPEKAIKKNQIVDSNLDFLNKVVYSLGDMLILILTGYLVIKKITQFGLISSISNFNWFLFGSLMAVSNFTGRIKSTTKINEQILQVRKSVANASNNQGKTPVAFSVENLAITFKDNKKIRFPNFKIQKGEKILLTGKSGIGKSTLFKIILGELQPDTGKVVYFNQKGKEINPDFSKIGYLPQYPILFPTTVMNNITMFDSTLVNDAQEVVKKVQLKDDLEKFPMGLNTEINLDQNNISGGQRQKIILARAEIHNSKILLIDEGTSAIDQAGSSRIISQILKTNKTILFIAHNLDKTTKAMFDHVITWEND</sequence>
<feature type="domain" description="ABC transmembrane type-1" evidence="9">
    <location>
        <begin position="15"/>
        <end position="290"/>
    </location>
</feature>
<dbReference type="SUPFAM" id="SSF52540">
    <property type="entry name" value="P-loop containing nucleoside triphosphate hydrolases"/>
    <property type="match status" value="1"/>
</dbReference>
<evidence type="ECO:0000256" key="2">
    <source>
        <dbReference type="ARBA" id="ARBA00022692"/>
    </source>
</evidence>
<accession>A0A5M9Z5C5</accession>
<dbReference type="PROSITE" id="PS50893">
    <property type="entry name" value="ABC_TRANSPORTER_2"/>
    <property type="match status" value="1"/>
</dbReference>
<dbReference type="GO" id="GO:0034040">
    <property type="term" value="F:ATPase-coupled lipid transmembrane transporter activity"/>
    <property type="evidence" value="ECO:0007669"/>
    <property type="project" value="TreeGrafter"/>
</dbReference>
<dbReference type="GO" id="GO:0005524">
    <property type="term" value="F:ATP binding"/>
    <property type="evidence" value="ECO:0007669"/>
    <property type="project" value="UniProtKB-KW"/>
</dbReference>
<name>A0A5M9Z5C5_9LACO</name>
<dbReference type="EMBL" id="VUAV01000001">
    <property type="protein sequence ID" value="KAA8813880.1"/>
    <property type="molecule type" value="Genomic_DNA"/>
</dbReference>
<evidence type="ECO:0000256" key="4">
    <source>
        <dbReference type="ARBA" id="ARBA00022840"/>
    </source>
</evidence>
<organism evidence="10 11">
    <name type="scientific">Lactobacillus crispatus</name>
    <dbReference type="NCBI Taxonomy" id="47770"/>
    <lineage>
        <taxon>Bacteria</taxon>
        <taxon>Bacillati</taxon>
        <taxon>Bacillota</taxon>
        <taxon>Bacilli</taxon>
        <taxon>Lactobacillales</taxon>
        <taxon>Lactobacillaceae</taxon>
        <taxon>Lactobacillus</taxon>
    </lineage>
</organism>
<evidence type="ECO:0000259" key="8">
    <source>
        <dbReference type="PROSITE" id="PS50893"/>
    </source>
</evidence>
<feature type="transmembrane region" description="Helical" evidence="7">
    <location>
        <begin position="12"/>
        <end position="35"/>
    </location>
</feature>
<dbReference type="Proteomes" id="UP000324504">
    <property type="component" value="Unassembled WGS sequence"/>
</dbReference>
<dbReference type="GO" id="GO:0016887">
    <property type="term" value="F:ATP hydrolysis activity"/>
    <property type="evidence" value="ECO:0007669"/>
    <property type="project" value="InterPro"/>
</dbReference>
<evidence type="ECO:0000313" key="10">
    <source>
        <dbReference type="EMBL" id="KAA8813880.1"/>
    </source>
</evidence>
<evidence type="ECO:0000256" key="6">
    <source>
        <dbReference type="ARBA" id="ARBA00023136"/>
    </source>
</evidence>
<reference evidence="10 11" key="1">
    <citation type="submission" date="2019-09" db="EMBL/GenBank/DDBJ databases">
        <title>Comparative analysis of L. crispatus genomes revealed niche specific adaptation to different host and body sites.</title>
        <authorList>
            <person name="Pan M."/>
            <person name="Hidalgo-Cantabrana C."/>
            <person name="Barrangou R."/>
        </authorList>
    </citation>
    <scope>NUCLEOTIDE SEQUENCE [LARGE SCALE GENOMIC DNA]</scope>
    <source>
        <strain evidence="10 11">NCK2488</strain>
    </source>
</reference>
<dbReference type="InterPro" id="IPR011527">
    <property type="entry name" value="ABC1_TM_dom"/>
</dbReference>
<dbReference type="GO" id="GO:0140359">
    <property type="term" value="F:ABC-type transporter activity"/>
    <property type="evidence" value="ECO:0007669"/>
    <property type="project" value="InterPro"/>
</dbReference>
<dbReference type="Gene3D" id="3.40.50.300">
    <property type="entry name" value="P-loop containing nucleotide triphosphate hydrolases"/>
    <property type="match status" value="1"/>
</dbReference>
<evidence type="ECO:0000259" key="9">
    <source>
        <dbReference type="PROSITE" id="PS50929"/>
    </source>
</evidence>
<evidence type="ECO:0000256" key="7">
    <source>
        <dbReference type="SAM" id="Phobius"/>
    </source>
</evidence>
<dbReference type="PROSITE" id="PS50929">
    <property type="entry name" value="ABC_TM1F"/>
    <property type="match status" value="1"/>
</dbReference>
<feature type="transmembrane region" description="Helical" evidence="7">
    <location>
        <begin position="237"/>
        <end position="255"/>
    </location>
</feature>
<gene>
    <name evidence="10" type="ORF">F1C09_00390</name>
</gene>
<keyword evidence="5 7" id="KW-1133">Transmembrane helix</keyword>
<dbReference type="SMART" id="SM00382">
    <property type="entry name" value="AAA"/>
    <property type="match status" value="1"/>
</dbReference>
<dbReference type="PANTHER" id="PTHR24221">
    <property type="entry name" value="ATP-BINDING CASSETTE SUB-FAMILY B"/>
    <property type="match status" value="1"/>
</dbReference>
<proteinExistence type="predicted"/>
<feature type="transmembrane region" description="Helical" evidence="7">
    <location>
        <begin position="132"/>
        <end position="161"/>
    </location>
</feature>
<dbReference type="InterPro" id="IPR036640">
    <property type="entry name" value="ABC1_TM_sf"/>
</dbReference>
<evidence type="ECO:0000256" key="3">
    <source>
        <dbReference type="ARBA" id="ARBA00022741"/>
    </source>
</evidence>
<dbReference type="InterPro" id="IPR003439">
    <property type="entry name" value="ABC_transporter-like_ATP-bd"/>
</dbReference>
<feature type="transmembrane region" description="Helical" evidence="7">
    <location>
        <begin position="261"/>
        <end position="281"/>
    </location>
</feature>
<dbReference type="InterPro" id="IPR027417">
    <property type="entry name" value="P-loop_NTPase"/>
</dbReference>
<dbReference type="Gene3D" id="1.20.1560.10">
    <property type="entry name" value="ABC transporter type 1, transmembrane domain"/>
    <property type="match status" value="1"/>
</dbReference>
<dbReference type="PANTHER" id="PTHR24221:SF654">
    <property type="entry name" value="ATP-BINDING CASSETTE SUB-FAMILY B MEMBER 6"/>
    <property type="match status" value="1"/>
</dbReference>
<evidence type="ECO:0000313" key="11">
    <source>
        <dbReference type="Proteomes" id="UP000324504"/>
    </source>
</evidence>
<dbReference type="CDD" id="cd03228">
    <property type="entry name" value="ABCC_MRP_Like"/>
    <property type="match status" value="1"/>
</dbReference>
<evidence type="ECO:0000256" key="1">
    <source>
        <dbReference type="ARBA" id="ARBA00004651"/>
    </source>
</evidence>
<dbReference type="Pfam" id="PF00005">
    <property type="entry name" value="ABC_tran"/>
    <property type="match status" value="1"/>
</dbReference>
<keyword evidence="6 7" id="KW-0472">Membrane</keyword>
<dbReference type="AlphaFoldDB" id="A0A5M9Z5C5"/>
<dbReference type="InterPro" id="IPR039421">
    <property type="entry name" value="Type_1_exporter"/>
</dbReference>
<feature type="transmembrane region" description="Helical" evidence="7">
    <location>
        <begin position="47"/>
        <end position="67"/>
    </location>
</feature>
<evidence type="ECO:0000256" key="5">
    <source>
        <dbReference type="ARBA" id="ARBA00022989"/>
    </source>
</evidence>
<protein>
    <submittedName>
        <fullName evidence="10">ABC transporter ATP-binding protein</fullName>
    </submittedName>
</protein>
<keyword evidence="4 10" id="KW-0067">ATP-binding</keyword>
<comment type="subcellular location">
    <subcellularLocation>
        <location evidence="1">Cell membrane</location>
        <topology evidence="1">Multi-pass membrane protein</topology>
    </subcellularLocation>
</comment>
<dbReference type="SUPFAM" id="SSF90123">
    <property type="entry name" value="ABC transporter transmembrane region"/>
    <property type="match status" value="1"/>
</dbReference>